<dbReference type="AlphaFoldDB" id="A0A7J7KWI8"/>
<organism evidence="3 4">
    <name type="scientific">Kingdonia uniflora</name>
    <dbReference type="NCBI Taxonomy" id="39325"/>
    <lineage>
        <taxon>Eukaryota</taxon>
        <taxon>Viridiplantae</taxon>
        <taxon>Streptophyta</taxon>
        <taxon>Embryophyta</taxon>
        <taxon>Tracheophyta</taxon>
        <taxon>Spermatophyta</taxon>
        <taxon>Magnoliopsida</taxon>
        <taxon>Ranunculales</taxon>
        <taxon>Circaeasteraceae</taxon>
        <taxon>Kingdonia</taxon>
    </lineage>
</organism>
<dbReference type="InterPro" id="IPR029962">
    <property type="entry name" value="TBL"/>
</dbReference>
<reference evidence="3 4" key="1">
    <citation type="journal article" date="2020" name="IScience">
        <title>Genome Sequencing of the Endangered Kingdonia uniflora (Circaeasteraceae, Ranunculales) Reveals Potential Mechanisms of Evolutionary Specialization.</title>
        <authorList>
            <person name="Sun Y."/>
            <person name="Deng T."/>
            <person name="Zhang A."/>
            <person name="Moore M.J."/>
            <person name="Landis J.B."/>
            <person name="Lin N."/>
            <person name="Zhang H."/>
            <person name="Zhang X."/>
            <person name="Huang J."/>
            <person name="Zhang X."/>
            <person name="Sun H."/>
            <person name="Wang H."/>
        </authorList>
    </citation>
    <scope>NUCLEOTIDE SEQUENCE [LARGE SCALE GENOMIC DNA]</scope>
    <source>
        <strain evidence="3">TB1705</strain>
        <tissue evidence="3">Leaf</tissue>
    </source>
</reference>
<accession>A0A7J7KWI8</accession>
<sequence>DYNCSIEFVRAPFLVQEWKTPNATTGFRKETLRLDLIQKSSSTYQNADILVFNTGHWWTHEKTSRGQDYYQEGNYVYNKLDVTEAYTKALQTWAQWVDTNIDSTRTRVFFRGYSASHFRGGQWNSGGNCDGETQPITNDTYLTKYPTMMGILESVIREMRTPVFYLNITKMTDYRKDGHPSIYTRPQTTRLPGMSQDCSHWCLPGVPDAWNELLYAALLISSL</sequence>
<evidence type="ECO:0000256" key="1">
    <source>
        <dbReference type="ARBA" id="ARBA00007727"/>
    </source>
</evidence>
<dbReference type="Pfam" id="PF13839">
    <property type="entry name" value="PC-Esterase"/>
    <property type="match status" value="1"/>
</dbReference>
<comment type="caution">
    <text evidence="3">The sequence shown here is derived from an EMBL/GenBank/DDBJ whole genome shotgun (WGS) entry which is preliminary data.</text>
</comment>
<comment type="similarity">
    <text evidence="1">Belongs to the PC-esterase family. TBL subfamily.</text>
</comment>
<proteinExistence type="inferred from homology"/>
<dbReference type="PANTHER" id="PTHR32285:SF241">
    <property type="entry name" value="PROTEIN TRICHOME BIREFRINGENCE-LIKE 4"/>
    <property type="match status" value="1"/>
</dbReference>
<gene>
    <name evidence="3" type="ORF">GIB67_022911</name>
</gene>
<dbReference type="EMBL" id="JACGCM010002831">
    <property type="protein sequence ID" value="KAF6134624.1"/>
    <property type="molecule type" value="Genomic_DNA"/>
</dbReference>
<evidence type="ECO:0000313" key="3">
    <source>
        <dbReference type="EMBL" id="KAF6134624.1"/>
    </source>
</evidence>
<dbReference type="GO" id="GO:0005794">
    <property type="term" value="C:Golgi apparatus"/>
    <property type="evidence" value="ECO:0007669"/>
    <property type="project" value="TreeGrafter"/>
</dbReference>
<dbReference type="Proteomes" id="UP000541444">
    <property type="component" value="Unassembled WGS sequence"/>
</dbReference>
<dbReference type="GO" id="GO:0016413">
    <property type="term" value="F:O-acetyltransferase activity"/>
    <property type="evidence" value="ECO:0007669"/>
    <property type="project" value="InterPro"/>
</dbReference>
<evidence type="ECO:0000259" key="2">
    <source>
        <dbReference type="Pfam" id="PF13839"/>
    </source>
</evidence>
<name>A0A7J7KWI8_9MAGN</name>
<feature type="domain" description="Trichome birefringence-like C-terminal" evidence="2">
    <location>
        <begin position="1"/>
        <end position="216"/>
    </location>
</feature>
<dbReference type="InterPro" id="IPR026057">
    <property type="entry name" value="TBL_C"/>
</dbReference>
<keyword evidence="4" id="KW-1185">Reference proteome</keyword>
<dbReference type="OrthoDB" id="630188at2759"/>
<dbReference type="PANTHER" id="PTHR32285">
    <property type="entry name" value="PROTEIN TRICHOME BIREFRINGENCE-LIKE 9-RELATED"/>
    <property type="match status" value="1"/>
</dbReference>
<feature type="non-terminal residue" evidence="3">
    <location>
        <position position="1"/>
    </location>
</feature>
<evidence type="ECO:0000313" key="4">
    <source>
        <dbReference type="Proteomes" id="UP000541444"/>
    </source>
</evidence>
<protein>
    <recommendedName>
        <fullName evidence="2">Trichome birefringence-like C-terminal domain-containing protein</fullName>
    </recommendedName>
</protein>